<feature type="transmembrane region" description="Helical" evidence="1">
    <location>
        <begin position="51"/>
        <end position="72"/>
    </location>
</feature>
<accession>A0AAE0T211</accession>
<sequence length="209" mass="23366">MHVTIPEPESHGSEVYFQTPDSNIYYRTTGITRKKDVDTSEKEERKCRLSWLKFALITFVILGGIVGIIILVTQLRDPTPSAETQKLVGTTPTPTFWCIPEVEISLRDRIVINCSLKDVQPKEVTIKVTPPSYYTAGSQPVNLTLTTLDPTSNLAWAMVKQLSSATGVYIFGPLAMCNSSGIYQIQISKNEQILQREEVKLNISSKETQ</sequence>
<organism evidence="2 3">
    <name type="scientific">Potamilus streckersoni</name>
    <dbReference type="NCBI Taxonomy" id="2493646"/>
    <lineage>
        <taxon>Eukaryota</taxon>
        <taxon>Metazoa</taxon>
        <taxon>Spiralia</taxon>
        <taxon>Lophotrochozoa</taxon>
        <taxon>Mollusca</taxon>
        <taxon>Bivalvia</taxon>
        <taxon>Autobranchia</taxon>
        <taxon>Heteroconchia</taxon>
        <taxon>Palaeoheterodonta</taxon>
        <taxon>Unionida</taxon>
        <taxon>Unionoidea</taxon>
        <taxon>Unionidae</taxon>
        <taxon>Ambleminae</taxon>
        <taxon>Lampsilini</taxon>
        <taxon>Potamilus</taxon>
    </lineage>
</organism>
<protein>
    <submittedName>
        <fullName evidence="2">Uncharacterized protein</fullName>
    </submittedName>
</protein>
<evidence type="ECO:0000313" key="3">
    <source>
        <dbReference type="Proteomes" id="UP001195483"/>
    </source>
</evidence>
<dbReference type="Proteomes" id="UP001195483">
    <property type="component" value="Unassembled WGS sequence"/>
</dbReference>
<evidence type="ECO:0000256" key="1">
    <source>
        <dbReference type="SAM" id="Phobius"/>
    </source>
</evidence>
<keyword evidence="1" id="KW-1133">Transmembrane helix</keyword>
<dbReference type="AlphaFoldDB" id="A0AAE0T211"/>
<reference evidence="2" key="2">
    <citation type="journal article" date="2021" name="Genome Biol. Evol.">
        <title>Developing a high-quality reference genome for a parasitic bivalve with doubly uniparental inheritance (Bivalvia: Unionida).</title>
        <authorList>
            <person name="Smith C.H."/>
        </authorList>
    </citation>
    <scope>NUCLEOTIDE SEQUENCE</scope>
    <source>
        <strain evidence="2">CHS0354</strain>
        <tissue evidence="2">Mantle</tissue>
    </source>
</reference>
<dbReference type="EMBL" id="JAEAOA010001749">
    <property type="protein sequence ID" value="KAK3602156.1"/>
    <property type="molecule type" value="Genomic_DNA"/>
</dbReference>
<gene>
    <name evidence="2" type="ORF">CHS0354_029163</name>
</gene>
<keyword evidence="1" id="KW-0812">Transmembrane</keyword>
<reference evidence="2" key="3">
    <citation type="submission" date="2023-05" db="EMBL/GenBank/DDBJ databases">
        <authorList>
            <person name="Smith C.H."/>
        </authorList>
    </citation>
    <scope>NUCLEOTIDE SEQUENCE</scope>
    <source>
        <strain evidence="2">CHS0354</strain>
        <tissue evidence="2">Mantle</tissue>
    </source>
</reference>
<proteinExistence type="predicted"/>
<comment type="caution">
    <text evidence="2">The sequence shown here is derived from an EMBL/GenBank/DDBJ whole genome shotgun (WGS) entry which is preliminary data.</text>
</comment>
<evidence type="ECO:0000313" key="2">
    <source>
        <dbReference type="EMBL" id="KAK3602156.1"/>
    </source>
</evidence>
<keyword evidence="3" id="KW-1185">Reference proteome</keyword>
<name>A0AAE0T211_9BIVA</name>
<keyword evidence="1" id="KW-0472">Membrane</keyword>
<reference evidence="2" key="1">
    <citation type="journal article" date="2021" name="Genome Biol. Evol.">
        <title>A High-Quality Reference Genome for a Parasitic Bivalve with Doubly Uniparental Inheritance (Bivalvia: Unionida).</title>
        <authorList>
            <person name="Smith C.H."/>
        </authorList>
    </citation>
    <scope>NUCLEOTIDE SEQUENCE</scope>
    <source>
        <strain evidence="2">CHS0354</strain>
    </source>
</reference>